<evidence type="ECO:0008006" key="4">
    <source>
        <dbReference type="Google" id="ProtNLM"/>
    </source>
</evidence>
<accession>A0A3M7PC39</accession>
<organism evidence="2 3">
    <name type="scientific">Brachionus plicatilis</name>
    <name type="common">Marine rotifer</name>
    <name type="synonym">Brachionus muelleri</name>
    <dbReference type="NCBI Taxonomy" id="10195"/>
    <lineage>
        <taxon>Eukaryota</taxon>
        <taxon>Metazoa</taxon>
        <taxon>Spiralia</taxon>
        <taxon>Gnathifera</taxon>
        <taxon>Rotifera</taxon>
        <taxon>Eurotatoria</taxon>
        <taxon>Monogononta</taxon>
        <taxon>Pseudotrocha</taxon>
        <taxon>Ploima</taxon>
        <taxon>Brachionidae</taxon>
        <taxon>Brachionus</taxon>
    </lineage>
</organism>
<dbReference type="AlphaFoldDB" id="A0A3M7PC39"/>
<evidence type="ECO:0000313" key="3">
    <source>
        <dbReference type="Proteomes" id="UP000276133"/>
    </source>
</evidence>
<gene>
    <name evidence="2" type="ORF">BpHYR1_044715</name>
</gene>
<proteinExistence type="predicted"/>
<name>A0A3M7PC39_BRAPC</name>
<feature type="region of interest" description="Disordered" evidence="1">
    <location>
        <begin position="1"/>
        <end position="25"/>
    </location>
</feature>
<reference evidence="2 3" key="1">
    <citation type="journal article" date="2018" name="Sci. Rep.">
        <title>Genomic signatures of local adaptation to the degree of environmental predictability in rotifers.</title>
        <authorList>
            <person name="Franch-Gras L."/>
            <person name="Hahn C."/>
            <person name="Garcia-Roger E.M."/>
            <person name="Carmona M.J."/>
            <person name="Serra M."/>
            <person name="Gomez A."/>
        </authorList>
    </citation>
    <scope>NUCLEOTIDE SEQUENCE [LARGE SCALE GENOMIC DNA]</scope>
    <source>
        <strain evidence="2">HYR1</strain>
    </source>
</reference>
<evidence type="ECO:0000256" key="1">
    <source>
        <dbReference type="SAM" id="MobiDB-lite"/>
    </source>
</evidence>
<sequence>MYLANQAKKTLRPQGKDATPSPKRKRVVSDFVQKEQIIEKMNLGYSYEKVAADYNIGVSTEHQISDLIISRNFFSFIFTLFVPNKVSK</sequence>
<comment type="caution">
    <text evidence="2">The sequence shown here is derived from an EMBL/GenBank/DDBJ whole genome shotgun (WGS) entry which is preliminary data.</text>
</comment>
<dbReference type="EMBL" id="REGN01011976">
    <property type="protein sequence ID" value="RMZ96681.1"/>
    <property type="molecule type" value="Genomic_DNA"/>
</dbReference>
<dbReference type="Proteomes" id="UP000276133">
    <property type="component" value="Unassembled WGS sequence"/>
</dbReference>
<feature type="non-terminal residue" evidence="2">
    <location>
        <position position="88"/>
    </location>
</feature>
<keyword evidence="3" id="KW-1185">Reference proteome</keyword>
<evidence type="ECO:0000313" key="2">
    <source>
        <dbReference type="EMBL" id="RMZ96681.1"/>
    </source>
</evidence>
<protein>
    <recommendedName>
        <fullName evidence="4">HTH psq-type domain-containing protein</fullName>
    </recommendedName>
</protein>